<evidence type="ECO:0000313" key="3">
    <source>
        <dbReference type="Proteomes" id="UP000095284"/>
    </source>
</evidence>
<dbReference type="EMBL" id="CAJFDI010000006">
    <property type="protein sequence ID" value="CAD5235209.1"/>
    <property type="molecule type" value="Genomic_DNA"/>
</dbReference>
<dbReference type="Proteomes" id="UP000095284">
    <property type="component" value="Unplaced"/>
</dbReference>
<reference evidence="2" key="2">
    <citation type="submission" date="2020-08" db="EMBL/GenBank/DDBJ databases">
        <authorList>
            <person name="Kikuchi T."/>
        </authorList>
    </citation>
    <scope>NUCLEOTIDE SEQUENCE</scope>
    <source>
        <strain evidence="1">Ka4C1</strain>
    </source>
</reference>
<evidence type="ECO:0000313" key="2">
    <source>
        <dbReference type="EMBL" id="CAG9131443.1"/>
    </source>
</evidence>
<evidence type="ECO:0000313" key="4">
    <source>
        <dbReference type="Proteomes" id="UP000659654"/>
    </source>
</evidence>
<reference evidence="5" key="1">
    <citation type="submission" date="2016-11" db="UniProtKB">
        <authorList>
            <consortium name="WormBaseParasite"/>
        </authorList>
    </citation>
    <scope>IDENTIFICATION</scope>
</reference>
<name>A0A1I7RK77_BURXY</name>
<accession>A0A1I7RK77</accession>
<dbReference type="Proteomes" id="UP000582659">
    <property type="component" value="Unassembled WGS sequence"/>
</dbReference>
<proteinExistence type="predicted"/>
<gene>
    <name evidence="1" type="ORF">BXYJ_LOCUS15300</name>
</gene>
<protein>
    <submittedName>
        <fullName evidence="1">(pine wood nematode) hypothetical protein</fullName>
    </submittedName>
</protein>
<organism evidence="3 5">
    <name type="scientific">Bursaphelenchus xylophilus</name>
    <name type="common">Pinewood nematode worm</name>
    <name type="synonym">Aphelenchoides xylophilus</name>
    <dbReference type="NCBI Taxonomy" id="6326"/>
    <lineage>
        <taxon>Eukaryota</taxon>
        <taxon>Metazoa</taxon>
        <taxon>Ecdysozoa</taxon>
        <taxon>Nematoda</taxon>
        <taxon>Chromadorea</taxon>
        <taxon>Rhabditida</taxon>
        <taxon>Tylenchina</taxon>
        <taxon>Tylenchomorpha</taxon>
        <taxon>Aphelenchoidea</taxon>
        <taxon>Aphelenchoididae</taxon>
        <taxon>Bursaphelenchus</taxon>
    </lineage>
</organism>
<dbReference type="Proteomes" id="UP000659654">
    <property type="component" value="Unassembled WGS sequence"/>
</dbReference>
<keyword evidence="4" id="KW-1185">Reference proteome</keyword>
<evidence type="ECO:0000313" key="1">
    <source>
        <dbReference type="EMBL" id="CAD5235209.1"/>
    </source>
</evidence>
<dbReference type="AlphaFoldDB" id="A0A1I7RK77"/>
<sequence>MDQCKYPNSPQGAAKLFTNNPNNECPPAVIGMKNQNLFLQESESDIAFWIPHKTGSGNWNQRVPFEIRDAKRPQA</sequence>
<dbReference type="EMBL" id="CAJFCV020000006">
    <property type="protein sequence ID" value="CAG9131443.1"/>
    <property type="molecule type" value="Genomic_DNA"/>
</dbReference>
<dbReference type="WBParaSite" id="BXY_0111000.1">
    <property type="protein sequence ID" value="BXY_0111000.1"/>
    <property type="gene ID" value="BXY_0111000"/>
</dbReference>
<evidence type="ECO:0000313" key="5">
    <source>
        <dbReference type="WBParaSite" id="BXY_0111000.1"/>
    </source>
</evidence>